<name>A0A7J6KM32_PERCH</name>
<organism evidence="2 3">
    <name type="scientific">Perkinsus chesapeaki</name>
    <name type="common">Clam parasite</name>
    <name type="synonym">Perkinsus andrewsi</name>
    <dbReference type="NCBI Taxonomy" id="330153"/>
    <lineage>
        <taxon>Eukaryota</taxon>
        <taxon>Sar</taxon>
        <taxon>Alveolata</taxon>
        <taxon>Perkinsozoa</taxon>
        <taxon>Perkinsea</taxon>
        <taxon>Perkinsida</taxon>
        <taxon>Perkinsidae</taxon>
        <taxon>Perkinsus</taxon>
    </lineage>
</organism>
<evidence type="ECO:0000313" key="2">
    <source>
        <dbReference type="EMBL" id="KAF4648060.1"/>
    </source>
</evidence>
<accession>A0A7J6KM32</accession>
<feature type="region of interest" description="Disordered" evidence="1">
    <location>
        <begin position="1"/>
        <end position="22"/>
    </location>
</feature>
<dbReference type="EMBL" id="JAAPAO010002208">
    <property type="protein sequence ID" value="KAF4648060.1"/>
    <property type="molecule type" value="Genomic_DNA"/>
</dbReference>
<reference evidence="2 3" key="1">
    <citation type="submission" date="2020-04" db="EMBL/GenBank/DDBJ databases">
        <title>Perkinsus chesapeaki whole genome sequence.</title>
        <authorList>
            <person name="Bogema D.R."/>
        </authorList>
    </citation>
    <scope>NUCLEOTIDE SEQUENCE [LARGE SCALE GENOMIC DNA]</scope>
    <source>
        <strain evidence="2">ATCC PRA-425</strain>
    </source>
</reference>
<dbReference type="Proteomes" id="UP000591131">
    <property type="component" value="Unassembled WGS sequence"/>
</dbReference>
<protein>
    <submittedName>
        <fullName evidence="2">Uncharacterized protein</fullName>
    </submittedName>
</protein>
<keyword evidence="3" id="KW-1185">Reference proteome</keyword>
<sequence length="138" mass="14427">EEDSPPPGSVRSDDVCADGAVNRVQEPPLVEIAVDNDAGPQGEPHDIVRGAPSAGAVLPIVETARLSATTLLRMPFIKLAGLLVLTALSTVSFGLQQILSRSGFDVAGVADTTGRCEVMTILLFYFISPGIACIRPRA</sequence>
<comment type="caution">
    <text evidence="2">The sequence shown here is derived from an EMBL/GenBank/DDBJ whole genome shotgun (WGS) entry which is preliminary data.</text>
</comment>
<evidence type="ECO:0000256" key="1">
    <source>
        <dbReference type="SAM" id="MobiDB-lite"/>
    </source>
</evidence>
<evidence type="ECO:0000313" key="3">
    <source>
        <dbReference type="Proteomes" id="UP000591131"/>
    </source>
</evidence>
<gene>
    <name evidence="2" type="ORF">FOL47_003797</name>
</gene>
<feature type="non-terminal residue" evidence="2">
    <location>
        <position position="1"/>
    </location>
</feature>
<feature type="non-terminal residue" evidence="2">
    <location>
        <position position="138"/>
    </location>
</feature>
<dbReference type="AlphaFoldDB" id="A0A7J6KM32"/>
<proteinExistence type="predicted"/>